<keyword evidence="1" id="KW-0229">DNA integration</keyword>
<keyword evidence="6" id="KW-1185">Reference proteome</keyword>
<dbReference type="Pfam" id="PF00589">
    <property type="entry name" value="Phage_integrase"/>
    <property type="match status" value="1"/>
</dbReference>
<evidence type="ECO:0000256" key="2">
    <source>
        <dbReference type="ARBA" id="ARBA00023125"/>
    </source>
</evidence>
<dbReference type="RefSeq" id="WP_124346912.1">
    <property type="nucleotide sequence ID" value="NZ_CP027706.1"/>
</dbReference>
<protein>
    <submittedName>
        <fullName evidence="5">Tyrosine-type recombinase/integrase</fullName>
    </submittedName>
</protein>
<evidence type="ECO:0000256" key="1">
    <source>
        <dbReference type="ARBA" id="ARBA00022908"/>
    </source>
</evidence>
<gene>
    <name evidence="5" type="ORF">KSS89_16460</name>
</gene>
<name>A0ABX8MIB6_9PSED</name>
<dbReference type="EMBL" id="CP077074">
    <property type="protein sequence ID" value="QXH37884.1"/>
    <property type="molecule type" value="Genomic_DNA"/>
</dbReference>
<dbReference type="CDD" id="cd00796">
    <property type="entry name" value="INT_Rci_Hp1_C"/>
    <property type="match status" value="1"/>
</dbReference>
<dbReference type="InterPro" id="IPR002104">
    <property type="entry name" value="Integrase_catalytic"/>
</dbReference>
<dbReference type="PANTHER" id="PTHR30349:SF94">
    <property type="entry name" value="INTEGRASE_RECOMBINASE HI_1414-RELATED"/>
    <property type="match status" value="1"/>
</dbReference>
<organism evidence="5 6">
    <name type="scientific">Pseudomonas sessilinigenes</name>
    <dbReference type="NCBI Taxonomy" id="658629"/>
    <lineage>
        <taxon>Bacteria</taxon>
        <taxon>Pseudomonadati</taxon>
        <taxon>Pseudomonadota</taxon>
        <taxon>Gammaproteobacteria</taxon>
        <taxon>Pseudomonadales</taxon>
        <taxon>Pseudomonadaceae</taxon>
        <taxon>Pseudomonas</taxon>
    </lineage>
</organism>
<keyword evidence="2" id="KW-0238">DNA-binding</keyword>
<feature type="domain" description="Tyr recombinase" evidence="4">
    <location>
        <begin position="113"/>
        <end position="280"/>
    </location>
</feature>
<dbReference type="Proteomes" id="UP000693952">
    <property type="component" value="Chromosome"/>
</dbReference>
<keyword evidence="3" id="KW-0233">DNA recombination</keyword>
<reference evidence="5" key="1">
    <citation type="submission" date="2021-06" db="EMBL/GenBank/DDBJ databases">
        <title>Updating the genus Pseudomonas: Description of 43 new species and partition of the Pseudomonas putida group.</title>
        <authorList>
            <person name="Girard L."/>
            <person name="Lood C."/>
            <person name="Vandamme P."/>
            <person name="Rokni-Zadeh H."/>
            <person name="van Noort V."/>
            <person name="Hofte M."/>
            <person name="Lavigne R."/>
            <person name="De Mot R."/>
        </authorList>
    </citation>
    <scope>NUCLEOTIDE SEQUENCE</scope>
    <source>
        <strain evidence="5">CMR12a</strain>
    </source>
</reference>
<evidence type="ECO:0000259" key="4">
    <source>
        <dbReference type="PROSITE" id="PS51898"/>
    </source>
</evidence>
<dbReference type="InterPro" id="IPR050090">
    <property type="entry name" value="Tyrosine_recombinase_XerCD"/>
</dbReference>
<evidence type="ECO:0000256" key="3">
    <source>
        <dbReference type="ARBA" id="ARBA00023172"/>
    </source>
</evidence>
<accession>A0ABX8MIB6</accession>
<sequence length="386" mass="43943">MSELTLAEGLQRYQEKVSVLKKGYVQETYRLAQLKRSALAAKTMREIKSPDIAEYRDLRLGQTNPRTGRLISSSTVRLEMSLLSNVFDVGRIEWGVCESNPVEKVRKPKAPPGRDRRLTPREERRILRYCHGHPTHELYSIVLLAIESAMRQGELLNLRWEHVNLRSRIAHLPDTKNGSKRDVPLSIKARDALIRLGVKTSGRIFNYTNNGLKSAWRIMVLRLEIPDLHFHDLRHEACSRLFELGTLDVMEIAAISGHKSLAMLKRYTHLKATNLVKKLEGNKHRGQQVVLNHLVPYPAVAQKTSSGVTIRVLDFDSVEGQGATPEDALRSAQDALLRHLMLALRDRRPIPAPDQYLEQVREADIIMLDPLCLPQNLAYSAPHTFF</sequence>
<dbReference type="Gene3D" id="3.30.160.250">
    <property type="match status" value="1"/>
</dbReference>
<dbReference type="SUPFAM" id="SSF143100">
    <property type="entry name" value="TTHA1013/TTHA0281-like"/>
    <property type="match status" value="1"/>
</dbReference>
<evidence type="ECO:0000313" key="6">
    <source>
        <dbReference type="Proteomes" id="UP000693952"/>
    </source>
</evidence>
<evidence type="ECO:0000313" key="5">
    <source>
        <dbReference type="EMBL" id="QXH37884.1"/>
    </source>
</evidence>
<dbReference type="InterPro" id="IPR013762">
    <property type="entry name" value="Integrase-like_cat_sf"/>
</dbReference>
<dbReference type="Gene3D" id="1.10.150.130">
    <property type="match status" value="1"/>
</dbReference>
<dbReference type="SUPFAM" id="SSF56349">
    <property type="entry name" value="DNA breaking-rejoining enzymes"/>
    <property type="match status" value="1"/>
</dbReference>
<dbReference type="Gene3D" id="1.10.443.10">
    <property type="entry name" value="Intergrase catalytic core"/>
    <property type="match status" value="1"/>
</dbReference>
<proteinExistence type="predicted"/>
<dbReference type="InterPro" id="IPR010998">
    <property type="entry name" value="Integrase_recombinase_N"/>
</dbReference>
<dbReference type="PROSITE" id="PS51898">
    <property type="entry name" value="TYR_RECOMBINASE"/>
    <property type="match status" value="1"/>
</dbReference>
<dbReference type="PANTHER" id="PTHR30349">
    <property type="entry name" value="PHAGE INTEGRASE-RELATED"/>
    <property type="match status" value="1"/>
</dbReference>
<dbReference type="InterPro" id="IPR035069">
    <property type="entry name" value="TTHA1013/TTHA0281-like"/>
</dbReference>
<dbReference type="InterPro" id="IPR011010">
    <property type="entry name" value="DNA_brk_join_enz"/>
</dbReference>